<dbReference type="SUPFAM" id="SSF53067">
    <property type="entry name" value="Actin-like ATPase domain"/>
    <property type="match status" value="1"/>
</dbReference>
<keyword evidence="3" id="KW-0119">Carbohydrate metabolism</keyword>
<proteinExistence type="inferred from homology"/>
<comment type="caution">
    <text evidence="4">The sequence shown here is derived from an EMBL/GenBank/DDBJ whole genome shotgun (WGS) entry which is preliminary data.</text>
</comment>
<reference evidence="4 5" key="1">
    <citation type="submission" date="2020-09" db="EMBL/GenBank/DDBJ databases">
        <title>Paenibacillus sp. strain PR3 16S rRNA gene Genome sequencing and assembly.</title>
        <authorList>
            <person name="Kim J."/>
        </authorList>
    </citation>
    <scope>NUCLEOTIDE SEQUENCE [LARGE SCALE GENOMIC DNA]</scope>
    <source>
        <strain evidence="4 5">PR3</strain>
    </source>
</reference>
<evidence type="ECO:0000256" key="3">
    <source>
        <dbReference type="ARBA" id="ARBA00022629"/>
    </source>
</evidence>
<dbReference type="EMBL" id="JACXZA010000002">
    <property type="protein sequence ID" value="MBD3919306.1"/>
    <property type="molecule type" value="Genomic_DNA"/>
</dbReference>
<keyword evidence="3" id="KW-0859">Xylose metabolism</keyword>
<dbReference type="CDD" id="cd23763">
    <property type="entry name" value="ASKHA_ATPase_ROK"/>
    <property type="match status" value="1"/>
</dbReference>
<dbReference type="Proteomes" id="UP000609346">
    <property type="component" value="Unassembled WGS sequence"/>
</dbReference>
<sequence length="351" mass="38682">MTDIHTSPKEMKKAITQRIRAALIMMGSATKADLCQRLGISFPTISKFLTQMEQDGEIHYVGEDDSSGGRRAKRYAYDPEYMLGLAIFVEKTETNYTVFNCIGEIKEEGIMPSVLQQDVQLLGNHVESLIEKYPKLRSIAIGVPGAVSNGQIIFIPPYPNFLDNDLKETIESRFQIPVIVENDMNASVLGFASNNEIENESLVYLYFGQNGPGSGIMINGDVVRGSTFFAGEIALVPQDGDRSFVQALKDENGSSDNGSSENASLVPTDGQIDAVARLIATFTGITNPKAVIFCNEEIDEALLAKIKERSATYMPRKHLPVLLKSDFKEDYLSGLQHLALDLMITGSDMYE</sequence>
<comment type="function">
    <text evidence="1">Transcriptional repressor of xylose-utilizing enzymes.</text>
</comment>
<dbReference type="Gene3D" id="3.30.420.40">
    <property type="match status" value="2"/>
</dbReference>
<dbReference type="SUPFAM" id="SSF46785">
    <property type="entry name" value="Winged helix' DNA-binding domain"/>
    <property type="match status" value="1"/>
</dbReference>
<organism evidence="4 5">
    <name type="scientific">Paenibacillus terricola</name>
    <dbReference type="NCBI Taxonomy" id="2763503"/>
    <lineage>
        <taxon>Bacteria</taxon>
        <taxon>Bacillati</taxon>
        <taxon>Bacillota</taxon>
        <taxon>Bacilli</taxon>
        <taxon>Bacillales</taxon>
        <taxon>Paenibacillaceae</taxon>
        <taxon>Paenibacillus</taxon>
    </lineage>
</organism>
<dbReference type="InterPro" id="IPR036390">
    <property type="entry name" value="WH_DNA-bd_sf"/>
</dbReference>
<name>A0ABR8MVL9_9BACL</name>
<evidence type="ECO:0000313" key="5">
    <source>
        <dbReference type="Proteomes" id="UP000609346"/>
    </source>
</evidence>
<protein>
    <submittedName>
        <fullName evidence="4">ROK family protein</fullName>
    </submittedName>
</protein>
<evidence type="ECO:0000256" key="2">
    <source>
        <dbReference type="ARBA" id="ARBA00006479"/>
    </source>
</evidence>
<gene>
    <name evidence="4" type="ORF">H8B09_11120</name>
</gene>
<dbReference type="Pfam" id="PF00480">
    <property type="entry name" value="ROK"/>
    <property type="match status" value="1"/>
</dbReference>
<dbReference type="PANTHER" id="PTHR18964">
    <property type="entry name" value="ROK (REPRESSOR, ORF, KINASE) FAMILY"/>
    <property type="match status" value="1"/>
</dbReference>
<dbReference type="InterPro" id="IPR043129">
    <property type="entry name" value="ATPase_NBD"/>
</dbReference>
<keyword evidence="5" id="KW-1185">Reference proteome</keyword>
<accession>A0ABR8MVL9</accession>
<comment type="similarity">
    <text evidence="2">Belongs to the ROK (NagC/XylR) family.</text>
</comment>
<dbReference type="PANTHER" id="PTHR18964:SF149">
    <property type="entry name" value="BIFUNCTIONAL UDP-N-ACETYLGLUCOSAMINE 2-EPIMERASE_N-ACETYLMANNOSAMINE KINASE"/>
    <property type="match status" value="1"/>
</dbReference>
<evidence type="ECO:0000256" key="1">
    <source>
        <dbReference type="ARBA" id="ARBA00002486"/>
    </source>
</evidence>
<dbReference type="InterPro" id="IPR036388">
    <property type="entry name" value="WH-like_DNA-bd_sf"/>
</dbReference>
<evidence type="ECO:0000313" key="4">
    <source>
        <dbReference type="EMBL" id="MBD3919306.1"/>
    </source>
</evidence>
<dbReference type="Gene3D" id="1.10.10.10">
    <property type="entry name" value="Winged helix-like DNA-binding domain superfamily/Winged helix DNA-binding domain"/>
    <property type="match status" value="1"/>
</dbReference>
<dbReference type="RefSeq" id="WP_191203562.1">
    <property type="nucleotide sequence ID" value="NZ_JACXZA010000002.1"/>
</dbReference>
<dbReference type="InterPro" id="IPR000600">
    <property type="entry name" value="ROK"/>
</dbReference>